<comment type="caution">
    <text evidence="2">The sequence shown here is derived from an EMBL/GenBank/DDBJ whole genome shotgun (WGS) entry which is preliminary data.</text>
</comment>
<keyword evidence="1" id="KW-1133">Transmembrane helix</keyword>
<keyword evidence="3" id="KW-1185">Reference proteome</keyword>
<gene>
    <name evidence="2" type="ORF">GCM10007420_12920</name>
</gene>
<evidence type="ECO:0000313" key="2">
    <source>
        <dbReference type="EMBL" id="GGG98548.1"/>
    </source>
</evidence>
<keyword evidence="1" id="KW-0812">Transmembrane</keyword>
<organism evidence="2 3">
    <name type="scientific">Glycocaulis albus</name>
    <dbReference type="NCBI Taxonomy" id="1382801"/>
    <lineage>
        <taxon>Bacteria</taxon>
        <taxon>Pseudomonadati</taxon>
        <taxon>Pseudomonadota</taxon>
        <taxon>Alphaproteobacteria</taxon>
        <taxon>Maricaulales</taxon>
        <taxon>Maricaulaceae</taxon>
        <taxon>Glycocaulis</taxon>
    </lineage>
</organism>
<proteinExistence type="predicted"/>
<name>A0ABQ1XN79_9PROT</name>
<dbReference type="EMBL" id="BMFS01000004">
    <property type="protein sequence ID" value="GGG98548.1"/>
    <property type="molecule type" value="Genomic_DNA"/>
</dbReference>
<evidence type="ECO:0000313" key="3">
    <source>
        <dbReference type="Proteomes" id="UP000648722"/>
    </source>
</evidence>
<dbReference type="Proteomes" id="UP000648722">
    <property type="component" value="Unassembled WGS sequence"/>
</dbReference>
<evidence type="ECO:0000256" key="1">
    <source>
        <dbReference type="SAM" id="Phobius"/>
    </source>
</evidence>
<accession>A0ABQ1XN79</accession>
<feature type="transmembrane region" description="Helical" evidence="1">
    <location>
        <begin position="33"/>
        <end position="52"/>
    </location>
</feature>
<sequence>MNPTIILIPLCGLVILGAAILSGRFGDETGLRAIGLALLLFGAAGIGTLLFARRLKVWVDGLAENARKADQDKSE</sequence>
<reference evidence="3" key="1">
    <citation type="journal article" date="2019" name="Int. J. Syst. Evol. Microbiol.">
        <title>The Global Catalogue of Microorganisms (GCM) 10K type strain sequencing project: providing services to taxonomists for standard genome sequencing and annotation.</title>
        <authorList>
            <consortium name="The Broad Institute Genomics Platform"/>
            <consortium name="The Broad Institute Genome Sequencing Center for Infectious Disease"/>
            <person name="Wu L."/>
            <person name="Ma J."/>
        </authorList>
    </citation>
    <scope>NUCLEOTIDE SEQUENCE [LARGE SCALE GENOMIC DNA]</scope>
    <source>
        <strain evidence="3">CGMCC 1.12766</strain>
    </source>
</reference>
<protein>
    <submittedName>
        <fullName evidence="2">Uncharacterized protein</fullName>
    </submittedName>
</protein>
<keyword evidence="1" id="KW-0472">Membrane</keyword>
<dbReference type="RefSeq" id="WP_188451738.1">
    <property type="nucleotide sequence ID" value="NZ_BMFS01000004.1"/>
</dbReference>